<proteinExistence type="predicted"/>
<sequence length="200" mass="23447">MKKFIVTAFILCVSIIGYAQRGFSSFSPKELPEVITEQMTLDKDTEKKLNKSYIKLQEDVINTMILAKQEGEVDKATIKKEIGDIRAKHLKKAKGLLDEKDYSTYSSFVLMERKERQEYIVQLKLKLTPDQKEKFDAINASNEQVIAKIRKEHRGDREGMKEALMPIMKQQYQMYAQFLTEEQMEILKSLRKMKKGREQR</sequence>
<dbReference type="EMBL" id="CP034562">
    <property type="protein sequence ID" value="AZQ63705.1"/>
    <property type="molecule type" value="Genomic_DNA"/>
</dbReference>
<organism evidence="1 2">
    <name type="scientific">Flammeovirga pectinis</name>
    <dbReference type="NCBI Taxonomy" id="2494373"/>
    <lineage>
        <taxon>Bacteria</taxon>
        <taxon>Pseudomonadati</taxon>
        <taxon>Bacteroidota</taxon>
        <taxon>Cytophagia</taxon>
        <taxon>Cytophagales</taxon>
        <taxon>Flammeovirgaceae</taxon>
        <taxon>Flammeovirga</taxon>
    </lineage>
</organism>
<accession>A0A3Q9FPY6</accession>
<protein>
    <submittedName>
        <fullName evidence="1">Uncharacterized protein</fullName>
    </submittedName>
</protein>
<gene>
    <name evidence="1" type="ORF">EI427_16185</name>
</gene>
<dbReference type="Proteomes" id="UP000267268">
    <property type="component" value="Chromosome 1"/>
</dbReference>
<evidence type="ECO:0000313" key="2">
    <source>
        <dbReference type="Proteomes" id="UP000267268"/>
    </source>
</evidence>
<reference evidence="1 2" key="1">
    <citation type="submission" date="2018-12" db="EMBL/GenBank/DDBJ databases">
        <title>Flammeovirga pectinis sp. nov., isolated from the gut of the Korean scallop, Patinopecten yessoensis.</title>
        <authorList>
            <person name="Bae J.-W."/>
            <person name="Jeong Y.-S."/>
            <person name="Kang W."/>
        </authorList>
    </citation>
    <scope>NUCLEOTIDE SEQUENCE [LARGE SCALE GENOMIC DNA]</scope>
    <source>
        <strain evidence="1 2">L12M1</strain>
    </source>
</reference>
<dbReference type="KEGG" id="fll:EI427_16185"/>
<name>A0A3Q9FPY6_9BACT</name>
<dbReference type="RefSeq" id="WP_126616668.1">
    <property type="nucleotide sequence ID" value="NZ_CP034562.1"/>
</dbReference>
<dbReference type="AlphaFoldDB" id="A0A3Q9FPY6"/>
<dbReference type="OrthoDB" id="979041at2"/>
<evidence type="ECO:0000313" key="1">
    <source>
        <dbReference type="EMBL" id="AZQ63705.1"/>
    </source>
</evidence>
<keyword evidence="2" id="KW-1185">Reference proteome</keyword>